<sequence>MPVIRRLLREEITYSSANEKEVNILHRLSYPSQESQFFALLHRRCNWVRAIIAHHLNLESPDECDVDVENWLHGSYNKGKKRPGDRVMLRLPLPYHVGEAFRLGNADERVRCEAGTYAWLEDNCPDIPIPRLYDFVQCLQAKLYGNVQP</sequence>
<dbReference type="EMBL" id="GG657484">
    <property type="protein sequence ID" value="OAT14135.1"/>
    <property type="molecule type" value="Genomic_DNA"/>
</dbReference>
<reference evidence="2" key="1">
    <citation type="journal article" date="2015" name="PLoS Genet.">
        <title>The dynamic genome and transcriptome of the human fungal pathogen Blastomyces and close relative Emmonsia.</title>
        <authorList>
            <person name="Munoz J.F."/>
            <person name="Gauthier G.M."/>
            <person name="Desjardins C.A."/>
            <person name="Gallo J.E."/>
            <person name="Holder J."/>
            <person name="Sullivan T.D."/>
            <person name="Marty A.J."/>
            <person name="Carmen J.C."/>
            <person name="Chen Z."/>
            <person name="Ding L."/>
            <person name="Gujja S."/>
            <person name="Magrini V."/>
            <person name="Misas E."/>
            <person name="Mitreva M."/>
            <person name="Priest M."/>
            <person name="Saif S."/>
            <person name="Whiston E.A."/>
            <person name="Young S."/>
            <person name="Zeng Q."/>
            <person name="Goldman W.E."/>
            <person name="Mardis E.R."/>
            <person name="Taylor J.W."/>
            <person name="McEwen J.G."/>
            <person name="Clay O.K."/>
            <person name="Klein B.S."/>
            <person name="Cuomo C.A."/>
        </authorList>
    </citation>
    <scope>NUCLEOTIDE SEQUENCE [LARGE SCALE GENOMIC DNA]</scope>
    <source>
        <strain evidence="2">SLH14081</strain>
    </source>
</reference>
<protein>
    <submittedName>
        <fullName evidence="1">Uncharacterized protein</fullName>
    </submittedName>
</protein>
<organism evidence="1 2">
    <name type="scientific">Blastomyces gilchristii (strain SLH14081)</name>
    <name type="common">Blastomyces dermatitidis</name>
    <dbReference type="NCBI Taxonomy" id="559298"/>
    <lineage>
        <taxon>Eukaryota</taxon>
        <taxon>Fungi</taxon>
        <taxon>Dikarya</taxon>
        <taxon>Ascomycota</taxon>
        <taxon>Pezizomycotina</taxon>
        <taxon>Eurotiomycetes</taxon>
        <taxon>Eurotiomycetidae</taxon>
        <taxon>Onygenales</taxon>
        <taxon>Ajellomycetaceae</taxon>
        <taxon>Blastomyces</taxon>
    </lineage>
</organism>
<dbReference type="OrthoDB" id="4188079at2759"/>
<dbReference type="STRING" id="559298.A0A179V1E4"/>
<dbReference type="KEGG" id="bgh:BDBG_09218"/>
<keyword evidence="2" id="KW-1185">Reference proteome</keyword>
<name>A0A179V1E4_BLAGS</name>
<dbReference type="Proteomes" id="UP000002038">
    <property type="component" value="Unassembled WGS sequence"/>
</dbReference>
<accession>A0A179V1E4</accession>
<gene>
    <name evidence="1" type="ORF">BDBG_09218</name>
</gene>
<evidence type="ECO:0000313" key="1">
    <source>
        <dbReference type="EMBL" id="OAT14135.1"/>
    </source>
</evidence>
<proteinExistence type="predicted"/>
<evidence type="ECO:0000313" key="2">
    <source>
        <dbReference type="Proteomes" id="UP000002038"/>
    </source>
</evidence>
<dbReference type="AlphaFoldDB" id="A0A179V1E4"/>
<dbReference type="GeneID" id="8501073"/>
<dbReference type="VEuPathDB" id="FungiDB:BDBG_09218"/>
<dbReference type="RefSeq" id="XP_002620396.1">
    <property type="nucleotide sequence ID" value="XM_002620350.2"/>
</dbReference>